<dbReference type="Proteomes" id="UP001140949">
    <property type="component" value="Unassembled WGS sequence"/>
</dbReference>
<keyword evidence="7" id="KW-0961">Cell wall biogenesis/degradation</keyword>
<dbReference type="EMBL" id="JANAVB010006795">
    <property type="protein sequence ID" value="KAJ6844048.1"/>
    <property type="molecule type" value="Genomic_DNA"/>
</dbReference>
<reference evidence="10" key="2">
    <citation type="submission" date="2023-04" db="EMBL/GenBank/DDBJ databases">
        <authorList>
            <person name="Bruccoleri R.E."/>
            <person name="Oakeley E.J."/>
            <person name="Faust A.-M."/>
            <person name="Dessus-Babus S."/>
            <person name="Altorfer M."/>
            <person name="Burckhardt D."/>
            <person name="Oertli M."/>
            <person name="Naumann U."/>
            <person name="Petersen F."/>
            <person name="Wong J."/>
        </authorList>
    </citation>
    <scope>NUCLEOTIDE SEQUENCE</scope>
    <source>
        <strain evidence="10">GSM-AAB239-AS_SAM_17_03QT</strain>
        <tissue evidence="10">Leaf</tissue>
    </source>
</reference>
<dbReference type="GO" id="GO:0030244">
    <property type="term" value="P:cellulose biosynthetic process"/>
    <property type="evidence" value="ECO:0007669"/>
    <property type="project" value="InterPro"/>
</dbReference>
<dbReference type="InterPro" id="IPR029044">
    <property type="entry name" value="Nucleotide-diphossugar_trans"/>
</dbReference>
<dbReference type="Gene3D" id="3.90.550.10">
    <property type="entry name" value="Spore Coat Polysaccharide Biosynthesis Protein SpsA, Chain A"/>
    <property type="match status" value="1"/>
</dbReference>
<feature type="binding site" evidence="8">
    <location>
        <position position="49"/>
    </location>
    <ligand>
        <name>Mn(2+)</name>
        <dbReference type="ChEBI" id="CHEBI:29035"/>
    </ligand>
</feature>
<feature type="transmembrane region" description="Helical" evidence="9">
    <location>
        <begin position="453"/>
        <end position="474"/>
    </location>
</feature>
<dbReference type="GO" id="GO:0016020">
    <property type="term" value="C:membrane"/>
    <property type="evidence" value="ECO:0007669"/>
    <property type="project" value="InterPro"/>
</dbReference>
<dbReference type="GO" id="GO:0071555">
    <property type="term" value="P:cell wall organization"/>
    <property type="evidence" value="ECO:0007669"/>
    <property type="project" value="UniProtKB-KW"/>
</dbReference>
<protein>
    <submittedName>
        <fullName evidence="10">Cellulose synthase-like protein E6 isoform X2</fullName>
    </submittedName>
</protein>
<evidence type="ECO:0000256" key="9">
    <source>
        <dbReference type="SAM" id="Phobius"/>
    </source>
</evidence>
<evidence type="ECO:0000256" key="1">
    <source>
        <dbReference type="ARBA" id="ARBA00004127"/>
    </source>
</evidence>
<evidence type="ECO:0000256" key="6">
    <source>
        <dbReference type="ARBA" id="ARBA00023136"/>
    </source>
</evidence>
<evidence type="ECO:0000256" key="2">
    <source>
        <dbReference type="ARBA" id="ARBA00022676"/>
    </source>
</evidence>
<dbReference type="SUPFAM" id="SSF53448">
    <property type="entry name" value="Nucleotide-diphospho-sugar transferases"/>
    <property type="match status" value="1"/>
</dbReference>
<dbReference type="GO" id="GO:0012505">
    <property type="term" value="C:endomembrane system"/>
    <property type="evidence" value="ECO:0007669"/>
    <property type="project" value="UniProtKB-SubCell"/>
</dbReference>
<keyword evidence="4 9" id="KW-0812">Transmembrane</keyword>
<organism evidence="10 12">
    <name type="scientific">Iris pallida</name>
    <name type="common">Sweet iris</name>
    <dbReference type="NCBI Taxonomy" id="29817"/>
    <lineage>
        <taxon>Eukaryota</taxon>
        <taxon>Viridiplantae</taxon>
        <taxon>Streptophyta</taxon>
        <taxon>Embryophyta</taxon>
        <taxon>Tracheophyta</taxon>
        <taxon>Spermatophyta</taxon>
        <taxon>Magnoliopsida</taxon>
        <taxon>Liliopsida</taxon>
        <taxon>Asparagales</taxon>
        <taxon>Iridaceae</taxon>
        <taxon>Iridoideae</taxon>
        <taxon>Irideae</taxon>
        <taxon>Iris</taxon>
    </lineage>
</organism>
<evidence type="ECO:0000313" key="10">
    <source>
        <dbReference type="EMBL" id="KAJ6800069.1"/>
    </source>
</evidence>
<evidence type="ECO:0000256" key="4">
    <source>
        <dbReference type="ARBA" id="ARBA00022692"/>
    </source>
</evidence>
<dbReference type="EMBL" id="JANAVB010039213">
    <property type="protein sequence ID" value="KAJ6800069.1"/>
    <property type="molecule type" value="Genomic_DNA"/>
</dbReference>
<dbReference type="Pfam" id="PF03552">
    <property type="entry name" value="Cellulose_synt"/>
    <property type="match status" value="2"/>
</dbReference>
<evidence type="ECO:0000256" key="7">
    <source>
        <dbReference type="ARBA" id="ARBA00023316"/>
    </source>
</evidence>
<evidence type="ECO:0000256" key="8">
    <source>
        <dbReference type="PIRSR" id="PIRSR605150-3"/>
    </source>
</evidence>
<keyword evidence="5 9" id="KW-1133">Transmembrane helix</keyword>
<gene>
    <name evidence="10" type="ORF">M6B38_204640</name>
    <name evidence="11" type="ORF">M6B38_294640</name>
</gene>
<feature type="transmembrane region" description="Helical" evidence="9">
    <location>
        <begin position="341"/>
        <end position="362"/>
    </location>
</feature>
<proteinExistence type="predicted"/>
<evidence type="ECO:0000256" key="3">
    <source>
        <dbReference type="ARBA" id="ARBA00022679"/>
    </source>
</evidence>
<evidence type="ECO:0000313" key="11">
    <source>
        <dbReference type="EMBL" id="KAJ6844048.1"/>
    </source>
</evidence>
<dbReference type="PANTHER" id="PTHR13301">
    <property type="entry name" value="X-BOX TRANSCRIPTION FACTOR-RELATED"/>
    <property type="match status" value="1"/>
</dbReference>
<evidence type="ECO:0000256" key="5">
    <source>
        <dbReference type="ARBA" id="ARBA00022989"/>
    </source>
</evidence>
<dbReference type="GO" id="GO:0071669">
    <property type="term" value="P:plant-type cell wall organization or biogenesis"/>
    <property type="evidence" value="ECO:0007669"/>
    <property type="project" value="UniProtKB-ARBA"/>
</dbReference>
<comment type="subcellular location">
    <subcellularLocation>
        <location evidence="1">Endomembrane system</location>
        <topology evidence="1">Multi-pass membrane protein</topology>
    </subcellularLocation>
</comment>
<feature type="transmembrane region" description="Helical" evidence="9">
    <location>
        <begin position="382"/>
        <end position="407"/>
    </location>
</feature>
<keyword evidence="6 9" id="KW-0472">Membrane</keyword>
<reference evidence="10" key="1">
    <citation type="journal article" date="2023" name="GigaByte">
        <title>Genome assembly of the bearded iris, Iris pallida Lam.</title>
        <authorList>
            <person name="Bruccoleri R.E."/>
            <person name="Oakeley E.J."/>
            <person name="Faust A.M.E."/>
            <person name="Altorfer M."/>
            <person name="Dessus-Babus S."/>
            <person name="Burckhardt D."/>
            <person name="Oertli M."/>
            <person name="Naumann U."/>
            <person name="Petersen F."/>
            <person name="Wong J."/>
        </authorList>
    </citation>
    <scope>NUCLEOTIDE SEQUENCE</scope>
    <source>
        <strain evidence="10">GSM-AAB239-AS_SAM_17_03QT</strain>
    </source>
</reference>
<feature type="binding site" evidence="8">
    <location>
        <position position="25"/>
    </location>
    <ligand>
        <name>Mn(2+)</name>
        <dbReference type="ChEBI" id="CHEBI:29035"/>
    </ligand>
</feature>
<dbReference type="InterPro" id="IPR005150">
    <property type="entry name" value="Cellulose_synth"/>
</dbReference>
<dbReference type="AlphaFoldDB" id="A0AAX6E823"/>
<accession>A0AAX6E823</accession>
<comment type="caution">
    <text evidence="10">The sequence shown here is derived from an EMBL/GenBank/DDBJ whole genome shotgun (WGS) entry which is preliminary data.</text>
</comment>
<name>A0AAX6E823_IRIPA</name>
<feature type="transmembrane region" description="Helical" evidence="9">
    <location>
        <begin position="419"/>
        <end position="441"/>
    </location>
</feature>
<dbReference type="GO" id="GO:0016760">
    <property type="term" value="F:cellulose synthase (UDP-forming) activity"/>
    <property type="evidence" value="ECO:0007669"/>
    <property type="project" value="InterPro"/>
</dbReference>
<keyword evidence="12" id="KW-1185">Reference proteome</keyword>
<keyword evidence="3" id="KW-0808">Transferase</keyword>
<evidence type="ECO:0000313" key="12">
    <source>
        <dbReference type="Proteomes" id="UP001140949"/>
    </source>
</evidence>
<sequence length="475" mass="53303">MTGNPLPTLVYMAREKSPLHHHNFKAGAMNSLIRVSSEISNAPIILNVDCDMYSNNSASIRDALCFFLDERGQEIAYVQYPQYFMNCTENDIYANSFKVINEVELSGFNNFGGPLYIGTGCFHRRETLCGRIYSRDYKEDWKRGFESKGESACTLEERATALTTCTYENKTQWGKEIGLKYGCPVEDVITGLSIQCRGWKSAGYNPPRRGFLGLAPTTLESTLVQHKRWAEGNFQIFLSKYNAFIQGHGKTKLPLQMAYSIYGLWACNSIPTLYYVVIPPLCLLKGISLFPEVSSPWFLPFAYVILAKNAYALAESLLCGDTLIGWWNLQRMWLLKRLTSYLYGFTDAILKLLGFSTLSFAITSKVTEEDVSRRYEQEVMEFGSSSSMFVIIATVAMLNAVCLVAGVKKQVVDHEGMQGLQVFFLQLLLCASVVAVNVPVYQGLFLRKDKGRIPLSVTYASLGLAMVACLMPHII</sequence>
<keyword evidence="2" id="KW-0328">Glycosyltransferase</keyword>